<feature type="region of interest" description="Disordered" evidence="1">
    <location>
        <begin position="59"/>
        <end position="81"/>
    </location>
</feature>
<dbReference type="Proteomes" id="UP001519460">
    <property type="component" value="Unassembled WGS sequence"/>
</dbReference>
<keyword evidence="3" id="KW-1185">Reference proteome</keyword>
<evidence type="ECO:0000256" key="1">
    <source>
        <dbReference type="SAM" id="MobiDB-lite"/>
    </source>
</evidence>
<comment type="caution">
    <text evidence="2">The sequence shown here is derived from an EMBL/GenBank/DDBJ whole genome shotgun (WGS) entry which is preliminary data.</text>
</comment>
<evidence type="ECO:0000313" key="2">
    <source>
        <dbReference type="EMBL" id="KAK7497781.1"/>
    </source>
</evidence>
<protein>
    <submittedName>
        <fullName evidence="2">Uncharacterized protein</fullName>
    </submittedName>
</protein>
<dbReference type="AlphaFoldDB" id="A0ABD0LEL4"/>
<accession>A0ABD0LEL4</accession>
<proteinExistence type="predicted"/>
<name>A0ABD0LEL4_9CAEN</name>
<reference evidence="2 3" key="1">
    <citation type="journal article" date="2023" name="Sci. Data">
        <title>Genome assembly of the Korean intertidal mud-creeper Batillaria attramentaria.</title>
        <authorList>
            <person name="Patra A.K."/>
            <person name="Ho P.T."/>
            <person name="Jun S."/>
            <person name="Lee S.J."/>
            <person name="Kim Y."/>
            <person name="Won Y.J."/>
        </authorList>
    </citation>
    <scope>NUCLEOTIDE SEQUENCE [LARGE SCALE GENOMIC DNA]</scope>
    <source>
        <strain evidence="2">Wonlab-2016</strain>
    </source>
</reference>
<sequence length="96" mass="11393">MLEAFCRCLLRFFPRVGKRETEQASTEPIPCESPTKDAHMMHTHWLRCRRGPGVCEEKEHQRSEGLADVREEALKPPPDWRRQAWAGRRQIRINRQ</sequence>
<evidence type="ECO:0000313" key="3">
    <source>
        <dbReference type="Proteomes" id="UP001519460"/>
    </source>
</evidence>
<organism evidence="2 3">
    <name type="scientific">Batillaria attramentaria</name>
    <dbReference type="NCBI Taxonomy" id="370345"/>
    <lineage>
        <taxon>Eukaryota</taxon>
        <taxon>Metazoa</taxon>
        <taxon>Spiralia</taxon>
        <taxon>Lophotrochozoa</taxon>
        <taxon>Mollusca</taxon>
        <taxon>Gastropoda</taxon>
        <taxon>Caenogastropoda</taxon>
        <taxon>Sorbeoconcha</taxon>
        <taxon>Cerithioidea</taxon>
        <taxon>Batillariidae</taxon>
        <taxon>Batillaria</taxon>
    </lineage>
</organism>
<dbReference type="EMBL" id="JACVVK020000055">
    <property type="protein sequence ID" value="KAK7497781.1"/>
    <property type="molecule type" value="Genomic_DNA"/>
</dbReference>
<gene>
    <name evidence="2" type="ORF">BaRGS_00010915</name>
</gene>